<proteinExistence type="predicted"/>
<protein>
    <recommendedName>
        <fullName evidence="4">Fungal N-terminal domain-containing protein</fullName>
    </recommendedName>
</protein>
<feature type="region of interest" description="Disordered" evidence="1">
    <location>
        <begin position="185"/>
        <end position="216"/>
    </location>
</feature>
<keyword evidence="3" id="KW-1185">Reference proteome</keyword>
<feature type="compositionally biased region" description="Polar residues" evidence="1">
    <location>
        <begin position="189"/>
        <end position="200"/>
    </location>
</feature>
<evidence type="ECO:0000313" key="2">
    <source>
        <dbReference type="EMBL" id="PGH26838.1"/>
    </source>
</evidence>
<sequence length="216" mass="23672">MDPLSVAASIAGLLALSGKLCSILDSIIRDVRDVPSNLSWTLSQLKETNLALTALDTLIENLTSAPKRRRALIGRRVLAFEELDKLITPFARSSGDIVSAWDRMRWLRNADSITRAIERLGYHKASLPLVLGIIQCSSESAAHTLAEELSQNVSQIVEQNCGLQQQLERLEDLYNRDAVIEDDSVTVRGATQSDESSRGPSKNPPGRRIPDISVGV</sequence>
<dbReference type="AlphaFoldDB" id="A0A2B7Z129"/>
<dbReference type="STRING" id="1447883.A0A2B7Z129"/>
<evidence type="ECO:0000313" key="3">
    <source>
        <dbReference type="Proteomes" id="UP000224634"/>
    </source>
</evidence>
<evidence type="ECO:0008006" key="4">
    <source>
        <dbReference type="Google" id="ProtNLM"/>
    </source>
</evidence>
<dbReference type="Proteomes" id="UP000224634">
    <property type="component" value="Unassembled WGS sequence"/>
</dbReference>
<accession>A0A2B7Z129</accession>
<dbReference type="OrthoDB" id="19923at2759"/>
<comment type="caution">
    <text evidence="2">The sequence shown here is derived from an EMBL/GenBank/DDBJ whole genome shotgun (WGS) entry which is preliminary data.</text>
</comment>
<dbReference type="EMBL" id="PDNA01000012">
    <property type="protein sequence ID" value="PGH26838.1"/>
    <property type="molecule type" value="Genomic_DNA"/>
</dbReference>
<reference evidence="2 3" key="1">
    <citation type="submission" date="2017-10" db="EMBL/GenBank/DDBJ databases">
        <title>Comparative genomics in systemic dimorphic fungi from Ajellomycetaceae.</title>
        <authorList>
            <person name="Munoz J.F."/>
            <person name="Mcewen J.G."/>
            <person name="Clay O.K."/>
            <person name="Cuomo C.A."/>
        </authorList>
    </citation>
    <scope>NUCLEOTIDE SEQUENCE [LARGE SCALE GENOMIC DNA]</scope>
    <source>
        <strain evidence="2 3">UAMH7299</strain>
    </source>
</reference>
<organism evidence="2 3">
    <name type="scientific">Polytolypa hystricis (strain UAMH7299)</name>
    <dbReference type="NCBI Taxonomy" id="1447883"/>
    <lineage>
        <taxon>Eukaryota</taxon>
        <taxon>Fungi</taxon>
        <taxon>Dikarya</taxon>
        <taxon>Ascomycota</taxon>
        <taxon>Pezizomycotina</taxon>
        <taxon>Eurotiomycetes</taxon>
        <taxon>Eurotiomycetidae</taxon>
        <taxon>Onygenales</taxon>
        <taxon>Onygenales incertae sedis</taxon>
        <taxon>Polytolypa</taxon>
    </lineage>
</organism>
<name>A0A2B7Z129_POLH7</name>
<gene>
    <name evidence="2" type="ORF">AJ80_01418</name>
</gene>
<evidence type="ECO:0000256" key="1">
    <source>
        <dbReference type="SAM" id="MobiDB-lite"/>
    </source>
</evidence>